<dbReference type="GO" id="GO:0006351">
    <property type="term" value="P:DNA-templated transcription"/>
    <property type="evidence" value="ECO:0007669"/>
    <property type="project" value="InterPro"/>
</dbReference>
<dbReference type="EnsemblMetazoa" id="XM_017115425.2">
    <property type="protein sequence ID" value="XP_016970914.1"/>
    <property type="gene ID" value="LOC108038593"/>
</dbReference>
<evidence type="ECO:0000313" key="6">
    <source>
        <dbReference type="EnsemblMetazoa" id="XP_016970914.1"/>
    </source>
</evidence>
<organism evidence="8">
    <name type="scientific">Drosophila rhopaloa</name>
    <name type="common">Fruit fly</name>
    <dbReference type="NCBI Taxonomy" id="1041015"/>
    <lineage>
        <taxon>Eukaryota</taxon>
        <taxon>Metazoa</taxon>
        <taxon>Ecdysozoa</taxon>
        <taxon>Arthropoda</taxon>
        <taxon>Hexapoda</taxon>
        <taxon>Insecta</taxon>
        <taxon>Pterygota</taxon>
        <taxon>Neoptera</taxon>
        <taxon>Endopterygota</taxon>
        <taxon>Diptera</taxon>
        <taxon>Brachycera</taxon>
        <taxon>Muscomorpha</taxon>
        <taxon>Ephydroidea</taxon>
        <taxon>Drosophilidae</taxon>
        <taxon>Drosophila</taxon>
        <taxon>Sophophora</taxon>
    </lineage>
</organism>
<name>A0A6P4E3A4_DRORH</name>
<dbReference type="GO" id="GO:0000428">
    <property type="term" value="C:DNA-directed RNA polymerase complex"/>
    <property type="evidence" value="ECO:0007669"/>
    <property type="project" value="UniProtKB-KW"/>
</dbReference>
<dbReference type="RefSeq" id="XP_016970914.1">
    <property type="nucleotide sequence ID" value="XM_017115425.1"/>
</dbReference>
<evidence type="ECO:0000256" key="5">
    <source>
        <dbReference type="ARBA" id="ARBA00023242"/>
    </source>
</evidence>
<keyword evidence="7" id="KW-1185">Reference proteome</keyword>
<proteinExistence type="inferred from homology"/>
<evidence type="ECO:0000256" key="1">
    <source>
        <dbReference type="ARBA" id="ARBA00004604"/>
    </source>
</evidence>
<dbReference type="OrthoDB" id="277398at2759"/>
<dbReference type="OMA" id="MSREHAN"/>
<dbReference type="InterPro" id="IPR009668">
    <property type="entry name" value="RNA_pol-assoc_fac_A49-like"/>
</dbReference>
<keyword evidence="5" id="KW-0539">Nucleus</keyword>
<dbReference type="CTD" id="64425"/>
<reference evidence="8" key="2">
    <citation type="submission" date="2025-04" db="UniProtKB">
        <authorList>
            <consortium name="RefSeq"/>
        </authorList>
    </citation>
    <scope>IDENTIFICATION</scope>
</reference>
<keyword evidence="3" id="KW-0240">DNA-directed RNA polymerase</keyword>
<dbReference type="AlphaFoldDB" id="A0A6P4E3A4"/>
<protein>
    <submittedName>
        <fullName evidence="8">Uncharacterized protein LOC108038593</fullName>
    </submittedName>
</protein>
<evidence type="ECO:0000313" key="8">
    <source>
        <dbReference type="RefSeq" id="XP_016970914.1"/>
    </source>
</evidence>
<evidence type="ECO:0000256" key="4">
    <source>
        <dbReference type="ARBA" id="ARBA00023163"/>
    </source>
</evidence>
<dbReference type="Pfam" id="PF06870">
    <property type="entry name" value="RNA_pol_I_A49"/>
    <property type="match status" value="1"/>
</dbReference>
<reference evidence="7" key="1">
    <citation type="journal article" date="2021" name="Elife">
        <title>Highly contiguous assemblies of 101 drosophilid genomes.</title>
        <authorList>
            <person name="Kim B.Y."/>
            <person name="Wang J.R."/>
            <person name="Miller D.E."/>
            <person name="Barmina O."/>
            <person name="Delaney E."/>
            <person name="Thompson A."/>
            <person name="Comeault A.A."/>
            <person name="Peede D."/>
            <person name="D'Agostino E.R."/>
            <person name="Pelaez J."/>
            <person name="Aguilar J.M."/>
            <person name="Haji D."/>
            <person name="Matsunaga T."/>
            <person name="Armstrong E.E."/>
            <person name="Zych M."/>
            <person name="Ogawa Y."/>
            <person name="Stamenkovic-Radak M."/>
            <person name="Jelic M."/>
            <person name="Veselinovic M.S."/>
            <person name="Tanaskovic M."/>
            <person name="Eric P."/>
            <person name="Gao J.J."/>
            <person name="Katoh T.K."/>
            <person name="Toda M.J."/>
            <person name="Watabe H."/>
            <person name="Watada M."/>
            <person name="Davis J.S."/>
            <person name="Moyle L.C."/>
            <person name="Manoli G."/>
            <person name="Bertolini E."/>
            <person name="Kostal V."/>
            <person name="Hawley R.S."/>
            <person name="Takahashi A."/>
            <person name="Jones C.D."/>
            <person name="Price D.K."/>
            <person name="Whiteman N."/>
            <person name="Kopp A."/>
            <person name="Matute D.R."/>
            <person name="Petrov D.A."/>
        </authorList>
    </citation>
    <scope>NUCLEOTIDE SEQUENCE [LARGE SCALE GENOMIC DNA]</scope>
</reference>
<dbReference type="PANTHER" id="PTHR14440">
    <property type="entry name" value="DNA-DIRECTED RNA POLYMERASE I SUBUNIT RPA49"/>
    <property type="match status" value="1"/>
</dbReference>
<keyword evidence="4" id="KW-0804">Transcription</keyword>
<evidence type="ECO:0000313" key="7">
    <source>
        <dbReference type="Proteomes" id="UP001652680"/>
    </source>
</evidence>
<evidence type="ECO:0000256" key="2">
    <source>
        <dbReference type="ARBA" id="ARBA00009430"/>
    </source>
</evidence>
<reference evidence="6" key="3">
    <citation type="submission" date="2025-05" db="UniProtKB">
        <authorList>
            <consortium name="EnsemblMetazoa"/>
        </authorList>
    </citation>
    <scope>IDENTIFICATION</scope>
</reference>
<dbReference type="GO" id="GO:0003677">
    <property type="term" value="F:DNA binding"/>
    <property type="evidence" value="ECO:0007669"/>
    <property type="project" value="InterPro"/>
</dbReference>
<gene>
    <name evidence="8" type="primary">LOC108038593</name>
    <name evidence="6" type="synonym">108038593</name>
</gene>
<comment type="similarity">
    <text evidence="2">Belongs to the eukaryotic RPA49/POLR1E RNA polymerase subunit family.</text>
</comment>
<accession>A0A6P4E3A4</accession>
<comment type="subcellular location">
    <subcellularLocation>
        <location evidence="1">Nucleus</location>
        <location evidence="1">Nucleolus</location>
    </subcellularLocation>
</comment>
<dbReference type="GO" id="GO:0005730">
    <property type="term" value="C:nucleolus"/>
    <property type="evidence" value="ECO:0007669"/>
    <property type="project" value="UniProtKB-SubCell"/>
</dbReference>
<sequence length="384" mass="43747">MEDKIQIESVCNHKRDEHLPTILKFQNGSLLGTADFCTVESTTDRKKQALVVAGNQVYSGDLQDSQEFDTYICLRNKSTNKVQIVPVQQALLSNHIYKELDRQKRKVPMLSREHANKKLLKEFGGRKASRFVDNHEQMKVNVEVVRQDLDETVKSSTQNADNEDDSLADVSISNEEYLASIVPKFDKEATELSGVYDVADVIPSALLERLDEEAKVVFSTPAQTLPIKSEYLKTCLGRIQEKTSTSKQDFLHIKLIVYMDALQSLISLRSRQMQNVELSQITEKIENDIRHRFADPNVAKRGTRTNFSTEKALTHFIVMSLLISEKYEVDINVLSRVLATSKDKIKQYAHIVNALPKSRSDILSLRLPSKVPALKLARRFQRKK</sequence>
<dbReference type="Proteomes" id="UP001652680">
    <property type="component" value="Unassembled WGS sequence"/>
</dbReference>
<evidence type="ECO:0000256" key="3">
    <source>
        <dbReference type="ARBA" id="ARBA00022478"/>
    </source>
</evidence>
<dbReference type="GeneID" id="108038593"/>